<organism evidence="1 2">
    <name type="scientific">Pseudocohnilembus persalinus</name>
    <name type="common">Ciliate</name>
    <dbReference type="NCBI Taxonomy" id="266149"/>
    <lineage>
        <taxon>Eukaryota</taxon>
        <taxon>Sar</taxon>
        <taxon>Alveolata</taxon>
        <taxon>Ciliophora</taxon>
        <taxon>Intramacronucleata</taxon>
        <taxon>Oligohymenophorea</taxon>
        <taxon>Scuticociliatia</taxon>
        <taxon>Philasterida</taxon>
        <taxon>Pseudocohnilembidae</taxon>
        <taxon>Pseudocohnilembus</taxon>
    </lineage>
</organism>
<dbReference type="AlphaFoldDB" id="A0A0V0QUY8"/>
<reference evidence="1 2" key="1">
    <citation type="journal article" date="2015" name="Sci. Rep.">
        <title>Genome of the facultative scuticociliatosis pathogen Pseudocohnilembus persalinus provides insight into its virulence through horizontal gene transfer.</title>
        <authorList>
            <person name="Xiong J."/>
            <person name="Wang G."/>
            <person name="Cheng J."/>
            <person name="Tian M."/>
            <person name="Pan X."/>
            <person name="Warren A."/>
            <person name="Jiang C."/>
            <person name="Yuan D."/>
            <person name="Miao W."/>
        </authorList>
    </citation>
    <scope>NUCLEOTIDE SEQUENCE [LARGE SCALE GENOMIC DNA]</scope>
    <source>
        <strain evidence="1">36N120E</strain>
    </source>
</reference>
<accession>A0A0V0QUY8</accession>
<proteinExistence type="predicted"/>
<comment type="caution">
    <text evidence="1">The sequence shown here is derived from an EMBL/GenBank/DDBJ whole genome shotgun (WGS) entry which is preliminary data.</text>
</comment>
<sequence>MYLSKNNDTTQQICTIEFDNKQLRSIYQELSQIITHKHPQSSLIKRSKKIKKYEDDQSFTNINQQICKYYPSNSSLNEKEASTIDETENEEKQQIDYLQGFFNRKDRQQAKIYVVCPEKIIGDNFCYKLEDDFFSADQILQLKTGCNQDKQNFLCEPLNTFKKVLCAQKYKDVYQVFYTDYQIQNSPPMEYVLNRLQSFNTDVSKDLLKKLQQFKEKKQQIKNSIKERGFKIIEPTLDEQFEGGQYMIDQLSKQNNYLFSCNFHLNQEGEFKIDQTQFSSTLLEMLGFDTNNYIENVVRHGIKSLRGQCDQMEDLMTYLNQITQTALCHYDKFDIVNDLAQMKFRDVNRYLTIKNKFIDITQVAYIRQYKKLFFIIWEIDENCPENQKLLKEFQENKLNKDNIKKEKVEIVTNQVQDLSKDEQKFLFSLCRDQKDSQYNLKNLRSQVKQSYYKKIKNKNQ</sequence>
<name>A0A0V0QUY8_PSEPJ</name>
<evidence type="ECO:0000313" key="1">
    <source>
        <dbReference type="EMBL" id="KRX06227.1"/>
    </source>
</evidence>
<gene>
    <name evidence="1" type="ORF">PPERSA_06109</name>
</gene>
<dbReference type="InParanoid" id="A0A0V0QUY8"/>
<dbReference type="Proteomes" id="UP000054937">
    <property type="component" value="Unassembled WGS sequence"/>
</dbReference>
<dbReference type="EMBL" id="LDAU01000098">
    <property type="protein sequence ID" value="KRX06227.1"/>
    <property type="molecule type" value="Genomic_DNA"/>
</dbReference>
<keyword evidence="2" id="KW-1185">Reference proteome</keyword>
<evidence type="ECO:0000313" key="2">
    <source>
        <dbReference type="Proteomes" id="UP000054937"/>
    </source>
</evidence>
<protein>
    <submittedName>
        <fullName evidence="1">Uncharacterized protein</fullName>
    </submittedName>
</protein>